<dbReference type="RefSeq" id="WP_140503367.1">
    <property type="nucleotide sequence ID" value="NZ_RCZH01000002.1"/>
</dbReference>
<gene>
    <name evidence="1" type="ORF">EAH81_02430</name>
</gene>
<organism evidence="1 2">
    <name type="scientific">Flavobacterium pectinovorum</name>
    <dbReference type="NCBI Taxonomy" id="29533"/>
    <lineage>
        <taxon>Bacteria</taxon>
        <taxon>Pseudomonadati</taxon>
        <taxon>Bacteroidota</taxon>
        <taxon>Flavobacteriia</taxon>
        <taxon>Flavobacteriales</taxon>
        <taxon>Flavobacteriaceae</taxon>
        <taxon>Flavobacterium</taxon>
    </lineage>
</organism>
<protein>
    <submittedName>
        <fullName evidence="1">Uncharacterized protein</fullName>
    </submittedName>
</protein>
<dbReference type="EMBL" id="RCZH01000002">
    <property type="protein sequence ID" value="TPG44350.1"/>
    <property type="molecule type" value="Genomic_DNA"/>
</dbReference>
<comment type="caution">
    <text evidence="1">The sequence shown here is derived from an EMBL/GenBank/DDBJ whole genome shotgun (WGS) entry which is preliminary data.</text>
</comment>
<keyword evidence="2" id="KW-1185">Reference proteome</keyword>
<evidence type="ECO:0000313" key="1">
    <source>
        <dbReference type="EMBL" id="TPG44350.1"/>
    </source>
</evidence>
<sequence length="75" mass="8503">MEKIDCNKLYQDLSKFGNVEVMNAGIVFTVLITGTDLTHSVFNVIGIINNWQKGKFPMVEILRNTDNFILVILKS</sequence>
<accession>A0A502F5V9</accession>
<proteinExistence type="predicted"/>
<dbReference type="AlphaFoldDB" id="A0A502F5V9"/>
<name>A0A502F5V9_9FLAO</name>
<reference evidence="1 2" key="1">
    <citation type="journal article" date="2019" name="Environ. Microbiol.">
        <title>Species interactions and distinct microbial communities in high Arctic permafrost affected cryosols are associated with the CH4 and CO2 gas fluxes.</title>
        <authorList>
            <person name="Altshuler I."/>
            <person name="Hamel J."/>
            <person name="Turney S."/>
            <person name="Magnuson E."/>
            <person name="Levesque R."/>
            <person name="Greer C."/>
            <person name="Whyte L.G."/>
        </authorList>
    </citation>
    <scope>NUCLEOTIDE SEQUENCE [LARGE SCALE GENOMIC DNA]</scope>
    <source>
        <strain evidence="1 2">42</strain>
    </source>
</reference>
<dbReference type="Proteomes" id="UP000319700">
    <property type="component" value="Unassembled WGS sequence"/>
</dbReference>
<evidence type="ECO:0000313" key="2">
    <source>
        <dbReference type="Proteomes" id="UP000319700"/>
    </source>
</evidence>